<reference evidence="1" key="1">
    <citation type="submission" date="2016-10" db="EMBL/GenBank/DDBJ databases">
        <title>CRISPR-Cas defence system in Roseofilum reptotaenium: evidence of a bacteriophage-cyanobacterium arms race in the coral black band disease.</title>
        <authorList>
            <person name="Buerger P."/>
            <person name="Wood-Charlson E.M."/>
            <person name="Weynberg K.D."/>
            <person name="Willis B."/>
            <person name="Van Oppen M.J."/>
        </authorList>
    </citation>
    <scope>NUCLEOTIDE SEQUENCE [LARGE SCALE GENOMIC DNA]</scope>
    <source>
        <strain evidence="1">AO1-A</strain>
    </source>
</reference>
<proteinExistence type="predicted"/>
<dbReference type="Proteomes" id="UP000183940">
    <property type="component" value="Unassembled WGS sequence"/>
</dbReference>
<protein>
    <submittedName>
        <fullName evidence="1">GxxExxY protein</fullName>
    </submittedName>
</protein>
<dbReference type="AlphaFoldDB" id="A0A1L9QUK7"/>
<sequence>MEGGDLNKISGEVIGGAIEVHRELGPGLLESAYENCLRYELQQRGLRVEQQVAQSVFYKGLQLECGYRLDLLVENQVIVELKAVEAILPIHQAQLLTYLKLRQLRLGLLINFNVPILKNGIKRLING</sequence>
<dbReference type="EMBL" id="MLAW01000008">
    <property type="protein sequence ID" value="OJJ26370.1"/>
    <property type="molecule type" value="Genomic_DNA"/>
</dbReference>
<evidence type="ECO:0000313" key="1">
    <source>
        <dbReference type="EMBL" id="OJJ26370.1"/>
    </source>
</evidence>
<dbReference type="Pfam" id="PF13366">
    <property type="entry name" value="PDDEXK_3"/>
    <property type="match status" value="1"/>
</dbReference>
<dbReference type="NCBIfam" id="TIGR04256">
    <property type="entry name" value="GxxExxY"/>
    <property type="match status" value="1"/>
</dbReference>
<comment type="caution">
    <text evidence="1">The sequence shown here is derived from an EMBL/GenBank/DDBJ whole genome shotgun (WGS) entry which is preliminary data.</text>
</comment>
<dbReference type="InterPro" id="IPR026350">
    <property type="entry name" value="GxxExxY"/>
</dbReference>
<organism evidence="1 2">
    <name type="scientific">Roseofilum reptotaenium AO1-A</name>
    <dbReference type="NCBI Taxonomy" id="1925591"/>
    <lineage>
        <taxon>Bacteria</taxon>
        <taxon>Bacillati</taxon>
        <taxon>Cyanobacteriota</taxon>
        <taxon>Cyanophyceae</taxon>
        <taxon>Desertifilales</taxon>
        <taxon>Desertifilaceae</taxon>
        <taxon>Roseofilum</taxon>
    </lineage>
</organism>
<gene>
    <name evidence="1" type="ORF">BI308_07095</name>
</gene>
<dbReference type="STRING" id="1925591.BI308_07095"/>
<keyword evidence="2" id="KW-1185">Reference proteome</keyword>
<name>A0A1L9QUK7_9CYAN</name>
<accession>A0A1L9QUK7</accession>
<evidence type="ECO:0000313" key="2">
    <source>
        <dbReference type="Proteomes" id="UP000183940"/>
    </source>
</evidence>